<dbReference type="RefSeq" id="WP_013322605.1">
    <property type="nucleotide sequence ID" value="NC_014501.1"/>
</dbReference>
<reference evidence="4" key="1">
    <citation type="journal article" date="2011" name="MBio">
        <title>Novel metabolic attributes of the genus Cyanothece, comprising a group of unicellular nitrogen-fixing Cyanobacteria.</title>
        <authorList>
            <person name="Bandyopadhyay A."/>
            <person name="Elvitigala T."/>
            <person name="Welsh E."/>
            <person name="Stockel J."/>
            <person name="Liberton M."/>
            <person name="Min H."/>
            <person name="Sherman L.A."/>
            <person name="Pakrasi H.B."/>
        </authorList>
    </citation>
    <scope>NUCLEOTIDE SEQUENCE [LARGE SCALE GENOMIC DNA]</scope>
    <source>
        <strain evidence="4">PCC 7822</strain>
    </source>
</reference>
<feature type="transmembrane region" description="Helical" evidence="1">
    <location>
        <begin position="273"/>
        <end position="292"/>
    </location>
</feature>
<evidence type="ECO:0000256" key="1">
    <source>
        <dbReference type="SAM" id="Phobius"/>
    </source>
</evidence>
<dbReference type="InterPro" id="IPR036465">
    <property type="entry name" value="vWFA_dom_sf"/>
</dbReference>
<keyword evidence="1" id="KW-0472">Membrane</keyword>
<dbReference type="SUPFAM" id="SSF53300">
    <property type="entry name" value="vWA-like"/>
    <property type="match status" value="1"/>
</dbReference>
<dbReference type="KEGG" id="cyj:Cyan7822_2528"/>
<keyword evidence="1" id="KW-1133">Transmembrane helix</keyword>
<gene>
    <name evidence="3" type="ordered locus">Cyan7822_2528</name>
</gene>
<name>E0UHX0_GLOV7</name>
<sequence length="305" mass="34096">MVNAYRRPFWLYPLFQIPLIFLGLCLLMAVLFWLLGFGRPSVAVAIALDLSSSTYQSEFNAPGTTMAQEVQAVKDYVDKNLAILKQPNQIKILGFADQVKPLTVNFTTDSQQIKQQLENTLDVLKSNPEDLGGGTNIDLAISEGTDALAAISDRCRELLIVTDGQATINSETITQAKEKNVKINAVVIGPDSPDIQQATQDTGGVYLISNQASNLSPLFTEKLFKRFNNNLRWVLFWLALAWMSLMWTLTMLLDRWIFQGLLKMRMDVAGKLALGNAFFWTVLTPLILWNIYQLLNLAAPFLGQC</sequence>
<dbReference type="HOGENOM" id="CLU_080736_0_0_3"/>
<evidence type="ECO:0000313" key="3">
    <source>
        <dbReference type="EMBL" id="ADN14500.1"/>
    </source>
</evidence>
<dbReference type="SMART" id="SM00327">
    <property type="entry name" value="VWA"/>
    <property type="match status" value="1"/>
</dbReference>
<dbReference type="Proteomes" id="UP000008206">
    <property type="component" value="Chromosome"/>
</dbReference>
<feature type="domain" description="VWFA" evidence="2">
    <location>
        <begin position="43"/>
        <end position="223"/>
    </location>
</feature>
<organism evidence="3 4">
    <name type="scientific">Gloeothece verrucosa (strain PCC 7822)</name>
    <name type="common">Cyanothece sp. (strain PCC 7822)</name>
    <dbReference type="NCBI Taxonomy" id="497965"/>
    <lineage>
        <taxon>Bacteria</taxon>
        <taxon>Bacillati</taxon>
        <taxon>Cyanobacteriota</taxon>
        <taxon>Cyanophyceae</taxon>
        <taxon>Oscillatoriophycideae</taxon>
        <taxon>Chroococcales</taxon>
        <taxon>Aphanothecaceae</taxon>
        <taxon>Gloeothece</taxon>
        <taxon>Gloeothece verrucosa</taxon>
    </lineage>
</organism>
<dbReference type="Gene3D" id="3.40.50.410">
    <property type="entry name" value="von Willebrand factor, type A domain"/>
    <property type="match status" value="1"/>
</dbReference>
<dbReference type="eggNOG" id="COG2304">
    <property type="taxonomic scope" value="Bacteria"/>
</dbReference>
<dbReference type="PROSITE" id="PS50234">
    <property type="entry name" value="VWFA"/>
    <property type="match status" value="1"/>
</dbReference>
<dbReference type="InterPro" id="IPR002035">
    <property type="entry name" value="VWF_A"/>
</dbReference>
<dbReference type="CDD" id="cd00198">
    <property type="entry name" value="vWFA"/>
    <property type="match status" value="1"/>
</dbReference>
<evidence type="ECO:0000259" key="2">
    <source>
        <dbReference type="PROSITE" id="PS50234"/>
    </source>
</evidence>
<keyword evidence="1" id="KW-0812">Transmembrane</keyword>
<dbReference type="STRING" id="497965.Cyan7822_2528"/>
<feature type="transmembrane region" description="Helical" evidence="1">
    <location>
        <begin position="233"/>
        <end position="253"/>
    </location>
</feature>
<dbReference type="Pfam" id="PF00092">
    <property type="entry name" value="VWA"/>
    <property type="match status" value="1"/>
</dbReference>
<accession>E0UHX0</accession>
<keyword evidence="4" id="KW-1185">Reference proteome</keyword>
<proteinExistence type="predicted"/>
<protein>
    <submittedName>
        <fullName evidence="3">von Willebrand factor type A</fullName>
    </submittedName>
</protein>
<dbReference type="EMBL" id="CP002198">
    <property type="protein sequence ID" value="ADN14500.1"/>
    <property type="molecule type" value="Genomic_DNA"/>
</dbReference>
<evidence type="ECO:0000313" key="4">
    <source>
        <dbReference type="Proteomes" id="UP000008206"/>
    </source>
</evidence>
<dbReference type="AlphaFoldDB" id="E0UHX0"/>